<dbReference type="Proteomes" id="UP000034301">
    <property type="component" value="Unassembled WGS sequence"/>
</dbReference>
<dbReference type="AlphaFoldDB" id="A0A0G0T9S3"/>
<gene>
    <name evidence="2" type="ORF">UT78_C0001G0006</name>
</gene>
<comment type="caution">
    <text evidence="2">The sequence shown here is derived from an EMBL/GenBank/DDBJ whole genome shotgun (WGS) entry which is preliminary data.</text>
</comment>
<keyword evidence="1" id="KW-1133">Transmembrane helix</keyword>
<protein>
    <submittedName>
        <fullName evidence="2">Uncharacterized protein</fullName>
    </submittedName>
</protein>
<keyword evidence="1" id="KW-0472">Membrane</keyword>
<evidence type="ECO:0000256" key="1">
    <source>
        <dbReference type="SAM" id="Phobius"/>
    </source>
</evidence>
<accession>A0A0G0T9S3</accession>
<reference evidence="2 3" key="1">
    <citation type="journal article" date="2015" name="Nature">
        <title>rRNA introns, odd ribosomes, and small enigmatic genomes across a large radiation of phyla.</title>
        <authorList>
            <person name="Brown C.T."/>
            <person name="Hug L.A."/>
            <person name="Thomas B.C."/>
            <person name="Sharon I."/>
            <person name="Castelle C.J."/>
            <person name="Singh A."/>
            <person name="Wilkins M.J."/>
            <person name="Williams K.H."/>
            <person name="Banfield J.F."/>
        </authorList>
    </citation>
    <scope>NUCLEOTIDE SEQUENCE [LARGE SCALE GENOMIC DNA]</scope>
</reference>
<name>A0A0G0T9S3_9BACT</name>
<keyword evidence="1" id="KW-0812">Transmembrane</keyword>
<sequence>MLTNLFAVIIVIVVFFAVFIAIGNSADKSINKKEREDKEIAINARVFFKRHLDVIEDYIKETLPGMRGGINQMNVIVLSNDCLKFIVIKDKEELKNIPNFMNSPEGGKLKEMVHTYVSFLVDKYYGGIGSSSEQLEYNYGAFLRENDISMFYYDKETKKLV</sequence>
<evidence type="ECO:0000313" key="3">
    <source>
        <dbReference type="Proteomes" id="UP000034301"/>
    </source>
</evidence>
<feature type="transmembrane region" description="Helical" evidence="1">
    <location>
        <begin position="6"/>
        <end position="26"/>
    </location>
</feature>
<evidence type="ECO:0000313" key="2">
    <source>
        <dbReference type="EMBL" id="KKR43820.1"/>
    </source>
</evidence>
<dbReference type="EMBL" id="LBYC01000001">
    <property type="protein sequence ID" value="KKR43820.1"/>
    <property type="molecule type" value="Genomic_DNA"/>
</dbReference>
<organism evidence="2 3">
    <name type="scientific">Candidatus Nomurabacteria bacterium GW2011_GWF2_40_12</name>
    <dbReference type="NCBI Taxonomy" id="1618776"/>
    <lineage>
        <taxon>Bacteria</taxon>
        <taxon>Candidatus Nomuraibacteriota</taxon>
    </lineage>
</organism>
<proteinExistence type="predicted"/>